<comment type="caution">
    <text evidence="3">The sequence shown here is derived from an EMBL/GenBank/DDBJ whole genome shotgun (WGS) entry which is preliminary data.</text>
</comment>
<proteinExistence type="predicted"/>
<dbReference type="InterPro" id="IPR003439">
    <property type="entry name" value="ABC_transporter-like_ATP-bd"/>
</dbReference>
<feature type="domain" description="ABC transporter" evidence="2">
    <location>
        <begin position="79"/>
        <end position="125"/>
    </location>
</feature>
<evidence type="ECO:0000259" key="2">
    <source>
        <dbReference type="Pfam" id="PF00005"/>
    </source>
</evidence>
<dbReference type="GO" id="GO:0005524">
    <property type="term" value="F:ATP binding"/>
    <property type="evidence" value="ECO:0007669"/>
    <property type="project" value="InterPro"/>
</dbReference>
<dbReference type="EMBL" id="BARW01003183">
    <property type="protein sequence ID" value="GAI64312.1"/>
    <property type="molecule type" value="Genomic_DNA"/>
</dbReference>
<dbReference type="InterPro" id="IPR027417">
    <property type="entry name" value="P-loop_NTPase"/>
</dbReference>
<dbReference type="AlphaFoldDB" id="X1Q718"/>
<dbReference type="PANTHER" id="PTHR46743:SF2">
    <property type="entry name" value="TEICHOIC ACIDS EXPORT ATP-BINDING PROTEIN TAGH"/>
    <property type="match status" value="1"/>
</dbReference>
<sequence length="137" mass="14708">MPSSPIISVKNIGKKYKLGATLGGRNYKTLRDVLTRAAFGPFRKLSAAFRKGHSTGGSHSSPNTPITQSPNNSNEFWALKDISFDVQQGEVVGIIGRNGAGKSTLLKILSEITEPTEGEIRIRGRVASLLEVGTGFH</sequence>
<dbReference type="GO" id="GO:0016887">
    <property type="term" value="F:ATP hydrolysis activity"/>
    <property type="evidence" value="ECO:0007669"/>
    <property type="project" value="InterPro"/>
</dbReference>
<dbReference type="SUPFAM" id="SSF52540">
    <property type="entry name" value="P-loop containing nucleoside triphosphate hydrolases"/>
    <property type="match status" value="1"/>
</dbReference>
<evidence type="ECO:0000256" key="1">
    <source>
        <dbReference type="SAM" id="MobiDB-lite"/>
    </source>
</evidence>
<gene>
    <name evidence="3" type="ORF">S12H4_08285</name>
</gene>
<dbReference type="Pfam" id="PF00005">
    <property type="entry name" value="ABC_tran"/>
    <property type="match status" value="1"/>
</dbReference>
<accession>X1Q718</accession>
<evidence type="ECO:0000313" key="3">
    <source>
        <dbReference type="EMBL" id="GAI64312.1"/>
    </source>
</evidence>
<name>X1Q718_9ZZZZ</name>
<feature type="non-terminal residue" evidence="3">
    <location>
        <position position="137"/>
    </location>
</feature>
<dbReference type="Gene3D" id="3.40.50.300">
    <property type="entry name" value="P-loop containing nucleotide triphosphate hydrolases"/>
    <property type="match status" value="1"/>
</dbReference>
<protein>
    <recommendedName>
        <fullName evidence="2">ABC transporter domain-containing protein</fullName>
    </recommendedName>
</protein>
<feature type="compositionally biased region" description="Polar residues" evidence="1">
    <location>
        <begin position="56"/>
        <end position="72"/>
    </location>
</feature>
<reference evidence="3" key="1">
    <citation type="journal article" date="2014" name="Front. Microbiol.">
        <title>High frequency of phylogenetically diverse reductive dehalogenase-homologous genes in deep subseafloor sedimentary metagenomes.</title>
        <authorList>
            <person name="Kawai M."/>
            <person name="Futagami T."/>
            <person name="Toyoda A."/>
            <person name="Takaki Y."/>
            <person name="Nishi S."/>
            <person name="Hori S."/>
            <person name="Arai W."/>
            <person name="Tsubouchi T."/>
            <person name="Morono Y."/>
            <person name="Uchiyama I."/>
            <person name="Ito T."/>
            <person name="Fujiyama A."/>
            <person name="Inagaki F."/>
            <person name="Takami H."/>
        </authorList>
    </citation>
    <scope>NUCLEOTIDE SEQUENCE</scope>
    <source>
        <strain evidence="3">Expedition CK06-06</strain>
    </source>
</reference>
<dbReference type="InterPro" id="IPR050683">
    <property type="entry name" value="Bact_Polysacc_Export_ATP-bd"/>
</dbReference>
<dbReference type="PANTHER" id="PTHR46743">
    <property type="entry name" value="TEICHOIC ACIDS EXPORT ATP-BINDING PROTEIN TAGH"/>
    <property type="match status" value="1"/>
</dbReference>
<organism evidence="3">
    <name type="scientific">marine sediment metagenome</name>
    <dbReference type="NCBI Taxonomy" id="412755"/>
    <lineage>
        <taxon>unclassified sequences</taxon>
        <taxon>metagenomes</taxon>
        <taxon>ecological metagenomes</taxon>
    </lineage>
</organism>
<feature type="region of interest" description="Disordered" evidence="1">
    <location>
        <begin position="50"/>
        <end position="72"/>
    </location>
</feature>